<proteinExistence type="predicted"/>
<sequence>MAFYSSNTFCSAPVKMSPCYGMWDSQLPGLEIITGLKILIKAGAVDHIFEKHGQDFEYAARGAFNLEAKEYQVANYIKESILNATEIFITDYGVNRADSLALYYKRTCDKMHHRFFLAHEGGNVYRINTGYKLIPEEQFFFTELGETE</sequence>
<name>E3MEI4_CAERE</name>
<evidence type="ECO:0000313" key="1">
    <source>
        <dbReference type="EMBL" id="EFP00410.1"/>
    </source>
</evidence>
<gene>
    <name evidence="1" type="ORF">CRE_21732</name>
</gene>
<organism evidence="2">
    <name type="scientific">Caenorhabditis remanei</name>
    <name type="common">Caenorhabditis vulgaris</name>
    <dbReference type="NCBI Taxonomy" id="31234"/>
    <lineage>
        <taxon>Eukaryota</taxon>
        <taxon>Metazoa</taxon>
        <taxon>Ecdysozoa</taxon>
        <taxon>Nematoda</taxon>
        <taxon>Chromadorea</taxon>
        <taxon>Rhabditida</taxon>
        <taxon>Rhabditina</taxon>
        <taxon>Rhabditomorpha</taxon>
        <taxon>Rhabditoidea</taxon>
        <taxon>Rhabditidae</taxon>
        <taxon>Peloderinae</taxon>
        <taxon>Caenorhabditis</taxon>
    </lineage>
</organism>
<evidence type="ECO:0000313" key="2">
    <source>
        <dbReference type="Proteomes" id="UP000008281"/>
    </source>
</evidence>
<dbReference type="HOGENOM" id="CLU_1760490_0_0_1"/>
<dbReference type="Proteomes" id="UP000008281">
    <property type="component" value="Unassembled WGS sequence"/>
</dbReference>
<keyword evidence="2" id="KW-1185">Reference proteome</keyword>
<reference evidence="1" key="1">
    <citation type="submission" date="2007-07" db="EMBL/GenBank/DDBJ databases">
        <title>PCAP assembly of the Caenorhabditis remanei genome.</title>
        <authorList>
            <consortium name="The Caenorhabditis remanei Sequencing Consortium"/>
            <person name="Wilson R.K."/>
        </authorList>
    </citation>
    <scope>NUCLEOTIDE SEQUENCE [LARGE SCALE GENOMIC DNA]</scope>
    <source>
        <strain evidence="1">PB4641</strain>
    </source>
</reference>
<accession>E3MEI4</accession>
<protein>
    <submittedName>
        <fullName evidence="1">Uncharacterized protein</fullName>
    </submittedName>
</protein>
<dbReference type="AlphaFoldDB" id="E3MEI4"/>
<dbReference type="InParanoid" id="E3MEI4"/>
<dbReference type="EMBL" id="DS268439">
    <property type="protein sequence ID" value="EFP00410.1"/>
    <property type="molecule type" value="Genomic_DNA"/>
</dbReference>